<evidence type="ECO:0000256" key="2">
    <source>
        <dbReference type="ARBA" id="ARBA00022824"/>
    </source>
</evidence>
<organism evidence="8 11">
    <name type="scientific">Synchytrium endobioticum</name>
    <dbReference type="NCBI Taxonomy" id="286115"/>
    <lineage>
        <taxon>Eukaryota</taxon>
        <taxon>Fungi</taxon>
        <taxon>Fungi incertae sedis</taxon>
        <taxon>Chytridiomycota</taxon>
        <taxon>Chytridiomycota incertae sedis</taxon>
        <taxon>Chytridiomycetes</taxon>
        <taxon>Synchytriales</taxon>
        <taxon>Synchytriaceae</taxon>
        <taxon>Synchytrium</taxon>
    </lineage>
</organism>
<evidence type="ECO:0000256" key="6">
    <source>
        <dbReference type="HAMAP-Rule" id="MF_03058"/>
    </source>
</evidence>
<dbReference type="EMBL" id="QEAN01000009">
    <property type="protein sequence ID" value="TPX54042.1"/>
    <property type="molecule type" value="Genomic_DNA"/>
</dbReference>
<comment type="caution">
    <text evidence="8">The sequence shown here is derived from an EMBL/GenBank/DDBJ whole genome shotgun (WGS) entry which is preliminary data.</text>
</comment>
<keyword evidence="10" id="KW-1185">Reference proteome</keyword>
<dbReference type="GO" id="GO:0033116">
    <property type="term" value="C:endoplasmic reticulum-Golgi intermediate compartment membrane"/>
    <property type="evidence" value="ECO:0007669"/>
    <property type="project" value="UniProtKB-SubCell"/>
</dbReference>
<keyword evidence="1 6" id="KW-0812">Transmembrane</keyword>
<feature type="transmembrane region" description="Helical" evidence="6">
    <location>
        <begin position="66"/>
        <end position="87"/>
    </location>
</feature>
<comment type="caution">
    <text evidence="6">Lacks conserved residue(s) required for the propagation of feature annotation.</text>
</comment>
<evidence type="ECO:0000256" key="7">
    <source>
        <dbReference type="SAM" id="MobiDB-lite"/>
    </source>
</evidence>
<evidence type="ECO:0000313" key="9">
    <source>
        <dbReference type="EMBL" id="TPX54042.1"/>
    </source>
</evidence>
<keyword evidence="5 6" id="KW-0968">Cytoplasmic vesicle</keyword>
<dbReference type="AlphaFoldDB" id="A0A507DII4"/>
<evidence type="ECO:0000256" key="5">
    <source>
        <dbReference type="ARBA" id="ARBA00023329"/>
    </source>
</evidence>
<reference evidence="10 11" key="1">
    <citation type="journal article" date="2019" name="Sci. Rep.">
        <title>Comparative genomics of chytrid fungi reveal insights into the obligate biotrophic and pathogenic lifestyle of Synchytrium endobioticum.</title>
        <authorList>
            <person name="van de Vossenberg B.T.L.H."/>
            <person name="Warris S."/>
            <person name="Nguyen H.D.T."/>
            <person name="van Gent-Pelzer M.P.E."/>
            <person name="Joly D.L."/>
            <person name="van de Geest H.C."/>
            <person name="Bonants P.J.M."/>
            <person name="Smith D.S."/>
            <person name="Levesque C.A."/>
            <person name="van der Lee T.A.J."/>
        </authorList>
    </citation>
    <scope>NUCLEOTIDE SEQUENCE [LARGE SCALE GENOMIC DNA]</scope>
    <source>
        <strain evidence="8 11">LEV6574</strain>
        <strain evidence="9 10">MB42</strain>
    </source>
</reference>
<feature type="compositionally biased region" description="Polar residues" evidence="7">
    <location>
        <begin position="18"/>
        <end position="27"/>
    </location>
</feature>
<comment type="subcellular location">
    <subcellularLocation>
        <location evidence="6">Endoplasmic reticulum membrane</location>
        <topology evidence="6">Multi-pass membrane protein</topology>
    </subcellularLocation>
    <subcellularLocation>
        <location evidence="6">Endoplasmic reticulum-Golgi intermediate compartment membrane</location>
        <topology evidence="6">Multi-pass membrane protein</topology>
    </subcellularLocation>
    <subcellularLocation>
        <location evidence="6">Cytoplasmic vesicle</location>
        <location evidence="6">COPII-coated vesicle membrane</location>
        <topology evidence="6">Multi-pass membrane protein</topology>
    </subcellularLocation>
</comment>
<comment type="similarity">
    <text evidence="6">Belongs to the VMA21 family.</text>
</comment>
<dbReference type="OrthoDB" id="160405at2759"/>
<evidence type="ECO:0000256" key="4">
    <source>
        <dbReference type="ARBA" id="ARBA00023136"/>
    </source>
</evidence>
<dbReference type="Proteomes" id="UP000320475">
    <property type="component" value="Unassembled WGS sequence"/>
</dbReference>
<dbReference type="PANTHER" id="PTHR31792">
    <property type="entry name" value="VACUOLAR ATPASE ASSEMBLY INTEGRAL MEMBRANE PROTEIN VMA21"/>
    <property type="match status" value="1"/>
</dbReference>
<sequence>MATRRNASSIAQCDEDVSPSNGKSSTATIPTSVVVKLLGFSIAIFVFPIATYFYTLNRVFQGNLTYAAISAVVMVNVILVAFVVVAFTEDSKVYNKVPGKKD</sequence>
<protein>
    <submittedName>
        <fullName evidence="8">Uncharacterized protein</fullName>
    </submittedName>
</protein>
<evidence type="ECO:0000313" key="10">
    <source>
        <dbReference type="Proteomes" id="UP000317494"/>
    </source>
</evidence>
<feature type="compositionally biased region" description="Polar residues" evidence="7">
    <location>
        <begin position="1"/>
        <end position="11"/>
    </location>
</feature>
<name>A0A507DII4_9FUNG</name>
<gene>
    <name evidence="8" type="ORF">SeLEV6574_g00342</name>
    <name evidence="9" type="ORF">SeMB42_g00482</name>
</gene>
<dbReference type="InterPro" id="IPR019013">
    <property type="entry name" value="Vma21"/>
</dbReference>
<dbReference type="GO" id="GO:0012507">
    <property type="term" value="C:ER to Golgi transport vesicle membrane"/>
    <property type="evidence" value="ECO:0007669"/>
    <property type="project" value="UniProtKB-SubCell"/>
</dbReference>
<evidence type="ECO:0000313" key="11">
    <source>
        <dbReference type="Proteomes" id="UP000320475"/>
    </source>
</evidence>
<accession>A0A507DII4</accession>
<evidence type="ECO:0000256" key="3">
    <source>
        <dbReference type="ARBA" id="ARBA00022989"/>
    </source>
</evidence>
<dbReference type="PANTHER" id="PTHR31792:SF3">
    <property type="entry name" value="VACUOLAR ATPASE ASSEMBLY INTEGRAL MEMBRANE PROTEIN VMA21"/>
    <property type="match status" value="1"/>
</dbReference>
<feature type="transmembrane region" description="Helical" evidence="6">
    <location>
        <begin position="33"/>
        <end position="54"/>
    </location>
</feature>
<proteinExistence type="inferred from homology"/>
<evidence type="ECO:0000256" key="1">
    <source>
        <dbReference type="ARBA" id="ARBA00022692"/>
    </source>
</evidence>
<dbReference type="HAMAP" id="MF_03058">
    <property type="entry name" value="VMA21"/>
    <property type="match status" value="1"/>
</dbReference>
<keyword evidence="2 6" id="KW-0256">Endoplasmic reticulum</keyword>
<evidence type="ECO:0000313" key="8">
    <source>
        <dbReference type="EMBL" id="TPX51393.1"/>
    </source>
</evidence>
<dbReference type="Pfam" id="PF09446">
    <property type="entry name" value="VMA21"/>
    <property type="match status" value="1"/>
</dbReference>
<dbReference type="VEuPathDB" id="FungiDB:SeMB42_g00482"/>
<dbReference type="STRING" id="286115.A0A507DII4"/>
<dbReference type="GO" id="GO:0070072">
    <property type="term" value="P:vacuolar proton-transporting V-type ATPase complex assembly"/>
    <property type="evidence" value="ECO:0007669"/>
    <property type="project" value="UniProtKB-UniRule"/>
</dbReference>
<comment type="function">
    <text evidence="6">Required for the assembly of the V0 complex of the vacuolar ATPase (V-ATPase) in the endoplasmic reticulum.</text>
</comment>
<dbReference type="GO" id="GO:0005789">
    <property type="term" value="C:endoplasmic reticulum membrane"/>
    <property type="evidence" value="ECO:0007669"/>
    <property type="project" value="UniProtKB-SubCell"/>
</dbReference>
<keyword evidence="4 6" id="KW-0472">Membrane</keyword>
<dbReference type="Proteomes" id="UP000317494">
    <property type="component" value="Unassembled WGS sequence"/>
</dbReference>
<keyword evidence="3 6" id="KW-1133">Transmembrane helix</keyword>
<dbReference type="EMBL" id="QEAM01000005">
    <property type="protein sequence ID" value="TPX51393.1"/>
    <property type="molecule type" value="Genomic_DNA"/>
</dbReference>
<feature type="region of interest" description="Disordered" evidence="7">
    <location>
        <begin position="1"/>
        <end position="27"/>
    </location>
</feature>